<dbReference type="EMBL" id="VDMP01000027">
    <property type="protein sequence ID" value="TNM36465.1"/>
    <property type="molecule type" value="Genomic_DNA"/>
</dbReference>
<evidence type="ECO:0000313" key="2">
    <source>
        <dbReference type="EMBL" id="TNM36465.1"/>
    </source>
</evidence>
<dbReference type="Proteomes" id="UP000313231">
    <property type="component" value="Unassembled WGS sequence"/>
</dbReference>
<evidence type="ECO:0000313" key="3">
    <source>
        <dbReference type="Proteomes" id="UP000313231"/>
    </source>
</evidence>
<organism evidence="2 3">
    <name type="scientific">Nocardioides albidus</name>
    <dbReference type="NCBI Taxonomy" id="1517589"/>
    <lineage>
        <taxon>Bacteria</taxon>
        <taxon>Bacillati</taxon>
        <taxon>Actinomycetota</taxon>
        <taxon>Actinomycetes</taxon>
        <taxon>Propionibacteriales</taxon>
        <taxon>Nocardioidaceae</taxon>
        <taxon>Nocardioides</taxon>
    </lineage>
</organism>
<feature type="domain" description="SAF" evidence="1">
    <location>
        <begin position="60"/>
        <end position="119"/>
    </location>
</feature>
<proteinExistence type="predicted"/>
<gene>
    <name evidence="2" type="ORF">FHP29_20215</name>
</gene>
<dbReference type="CDD" id="cd11614">
    <property type="entry name" value="SAF_CpaB_FlgA_like"/>
    <property type="match status" value="1"/>
</dbReference>
<protein>
    <submittedName>
        <fullName evidence="2">Pilus assembly protein CpaB</fullName>
    </submittedName>
</protein>
<name>A0A5C4VLF5_9ACTN</name>
<sequence>MEPRDPRPAVARSPRRRVRDALDDVRRRLLRRRRLIAALLLGVAAAVAVRSLAPPPPSTAAVLVAAHDLPAGRALREGDLVTRRVPPDVVPQGAARDPLGRRLAAPLRAGEPVTDVRLLGPALGAAQPAGTVTAPVRLSDAGQVALLRPGDRISLLGTDPQAGTTEMLARDATVLAVPDAAVAGDGALPGRLVVLALDSDVVYHVASASAGEYVTYTWSHS</sequence>
<keyword evidence="3" id="KW-1185">Reference proteome</keyword>
<accession>A0A5C4VLF5</accession>
<reference evidence="2 3" key="1">
    <citation type="journal article" date="2016" name="Int. J. Syst. Evol. Microbiol.">
        <title>Nocardioides albidus sp. nov., an actinobacterium isolated from garden soil.</title>
        <authorList>
            <person name="Singh H."/>
            <person name="Du J."/>
            <person name="Trinh H."/>
            <person name="Won K."/>
            <person name="Yang J.E."/>
            <person name="Yin C."/>
            <person name="Kook M."/>
            <person name="Yi T.H."/>
        </authorList>
    </citation>
    <scope>NUCLEOTIDE SEQUENCE [LARGE SCALE GENOMIC DNA]</scope>
    <source>
        <strain evidence="2 3">CCTCC AB 2015297</strain>
    </source>
</reference>
<dbReference type="Pfam" id="PF08666">
    <property type="entry name" value="SAF"/>
    <property type="match status" value="1"/>
</dbReference>
<evidence type="ECO:0000259" key="1">
    <source>
        <dbReference type="SMART" id="SM00858"/>
    </source>
</evidence>
<dbReference type="RefSeq" id="WP_139624650.1">
    <property type="nucleotide sequence ID" value="NZ_VDMP01000027.1"/>
</dbReference>
<dbReference type="AlphaFoldDB" id="A0A5C4VLF5"/>
<dbReference type="SMART" id="SM00858">
    <property type="entry name" value="SAF"/>
    <property type="match status" value="1"/>
</dbReference>
<comment type="caution">
    <text evidence="2">The sequence shown here is derived from an EMBL/GenBank/DDBJ whole genome shotgun (WGS) entry which is preliminary data.</text>
</comment>
<dbReference type="InterPro" id="IPR013974">
    <property type="entry name" value="SAF"/>
</dbReference>
<dbReference type="OrthoDB" id="4808509at2"/>